<organism evidence="8 9">
    <name type="scientific">Adonisia turfae CCMR0082</name>
    <dbReference type="NCBI Taxonomy" id="2304604"/>
    <lineage>
        <taxon>Bacteria</taxon>
        <taxon>Bacillati</taxon>
        <taxon>Cyanobacteriota</taxon>
        <taxon>Adonisia</taxon>
        <taxon>Adonisia turfae</taxon>
    </lineage>
</organism>
<evidence type="ECO:0000256" key="5">
    <source>
        <dbReference type="ARBA" id="ARBA00023136"/>
    </source>
</evidence>
<proteinExistence type="predicted"/>
<name>A0A6M0S697_9CYAN</name>
<keyword evidence="3 7" id="KW-0812">Transmembrane</keyword>
<gene>
    <name evidence="8" type="ORF">D0962_14570</name>
</gene>
<accession>A0A6M0S697</accession>
<protein>
    <submittedName>
        <fullName evidence="8">Cellulose biosynthesis cyclic di-GMP-binding regulatory protein BcsB</fullName>
    </submittedName>
</protein>
<feature type="region of interest" description="Disordered" evidence="6">
    <location>
        <begin position="77"/>
        <end position="108"/>
    </location>
</feature>
<feature type="transmembrane region" description="Helical" evidence="7">
    <location>
        <begin position="785"/>
        <end position="807"/>
    </location>
</feature>
<evidence type="ECO:0000256" key="3">
    <source>
        <dbReference type="ARBA" id="ARBA00022692"/>
    </source>
</evidence>
<dbReference type="EMBL" id="QZCE01000002">
    <property type="protein sequence ID" value="NEZ63998.1"/>
    <property type="molecule type" value="Genomic_DNA"/>
</dbReference>
<dbReference type="GO" id="GO:0005886">
    <property type="term" value="C:plasma membrane"/>
    <property type="evidence" value="ECO:0007669"/>
    <property type="project" value="UniProtKB-SubCell"/>
</dbReference>
<dbReference type="AlphaFoldDB" id="A0A6M0S697"/>
<keyword evidence="5 7" id="KW-0472">Membrane</keyword>
<keyword evidence="4 7" id="KW-1133">Transmembrane helix</keyword>
<reference evidence="8 9" key="1">
    <citation type="journal article" date="2020" name="Microb. Ecol.">
        <title>Ecogenomics of the Marine Benthic Filamentous Cyanobacterium Adonisia.</title>
        <authorList>
            <person name="Walter J.M."/>
            <person name="Coutinho F.H."/>
            <person name="Leomil L."/>
            <person name="Hargreaves P.I."/>
            <person name="Campeao M.E."/>
            <person name="Vieira V.V."/>
            <person name="Silva B.S."/>
            <person name="Fistarol G.O."/>
            <person name="Salomon P.S."/>
            <person name="Sawabe T."/>
            <person name="Mino S."/>
            <person name="Hosokawa M."/>
            <person name="Miyashita H."/>
            <person name="Maruyama F."/>
            <person name="van Verk M.C."/>
            <person name="Dutilh B.E."/>
            <person name="Thompson C.C."/>
            <person name="Thompson F.L."/>
        </authorList>
    </citation>
    <scope>NUCLEOTIDE SEQUENCE [LARGE SCALE GENOMIC DNA]</scope>
    <source>
        <strain evidence="8 9">CCMR0082</strain>
    </source>
</reference>
<evidence type="ECO:0000256" key="4">
    <source>
        <dbReference type="ARBA" id="ARBA00022989"/>
    </source>
</evidence>
<evidence type="ECO:0000256" key="2">
    <source>
        <dbReference type="ARBA" id="ARBA00022475"/>
    </source>
</evidence>
<keyword evidence="2" id="KW-1003">Cell membrane</keyword>
<evidence type="ECO:0000256" key="1">
    <source>
        <dbReference type="ARBA" id="ARBA00004162"/>
    </source>
</evidence>
<dbReference type="InterPro" id="IPR018513">
    <property type="entry name" value="Cell_synthase_bac"/>
</dbReference>
<sequence>MSFPKPCSSLKKATLKRTLSLRQQLFRRLFRSGVSLFCLLGLGITLLLPMVASAQTPTNSSQSTVIKTFPLPSSNIEEENAGASASNDATIQEASSTTAGSTLNEDGEGLTPTYEYRLPFNRDASVGNRIRLEGVYSDASMYFSRPRNWDLTDVKVQIKLRHSPSLIPEKSNLVVRINDTSIGSVPLDRSAAEVAQFLFDIPANLIQDENFLNMEVEHNTSETCTNPNDPALWTEILPDSEFLFKFKTKNFMADFNQYPYPFFDDLSLDDTKLAYLRPKTYSEKWLTTAARYQASIGRLAEYRPLTARLVNSADDLDWNERLVVIGTPAEQSILTSLDLPFSLSANKLLDGDGNPLKEEVGILAQTADPDTGNPILVATGNSEEGVQLAIQFLVQSQEQTIGAGQALLVESLAETTSPDEHNWPGYLPQEKEFVLSALQDEHGNLFEDTTVRGTNAPPVRIDFRALPDSQFSRGSNLKLHYSHTSQINPRTSSIEVILDDVTIGSKPLSTKNHSNQTYQIDLPPHLMKPDSELRVQFTMNPQDSTVCGMAAQKQLWGTLHNDTSFQLSRYIVAQLPDLELFRVGYPFTAPQDLSKTAIALPDNPSQAEIETLLAFSGRLGKLSKAESIKLNVYKNSSIPGADRSKFHWVGIGLREQFPFSEAFNANGFRLFAQFRRQWNDSQIQSIQDNEGVIKAVLSPWSNEHILLALSAQTEAGLREVQDALDLEPLFLALNGDTTLIGRKVPNPSPYDRKDYNMRFLDESAKRQIVDAGVIQRSSLFLENHWWTLPIGIIIMALPLYSISQLYLNRLSDPE</sequence>
<evidence type="ECO:0000313" key="9">
    <source>
        <dbReference type="Proteomes" id="UP000473574"/>
    </source>
</evidence>
<dbReference type="PANTHER" id="PTHR39083">
    <property type="entry name" value="CYCLIC DI-GMP-BINDING PROTEIN"/>
    <property type="match status" value="1"/>
</dbReference>
<dbReference type="Proteomes" id="UP000473574">
    <property type="component" value="Unassembled WGS sequence"/>
</dbReference>
<comment type="caution">
    <text evidence="8">The sequence shown here is derived from an EMBL/GenBank/DDBJ whole genome shotgun (WGS) entry which is preliminary data.</text>
</comment>
<dbReference type="Gene3D" id="2.60.120.260">
    <property type="entry name" value="Galactose-binding domain-like"/>
    <property type="match status" value="2"/>
</dbReference>
<dbReference type="GO" id="GO:0006011">
    <property type="term" value="P:UDP-alpha-D-glucose metabolic process"/>
    <property type="evidence" value="ECO:0007669"/>
    <property type="project" value="InterPro"/>
</dbReference>
<dbReference type="PANTHER" id="PTHR39083:SF1">
    <property type="entry name" value="CYCLIC DI-GMP-BINDING PROTEIN"/>
    <property type="match status" value="1"/>
</dbReference>
<evidence type="ECO:0000256" key="6">
    <source>
        <dbReference type="SAM" id="MobiDB-lite"/>
    </source>
</evidence>
<evidence type="ECO:0000256" key="7">
    <source>
        <dbReference type="SAM" id="Phobius"/>
    </source>
</evidence>
<dbReference type="Pfam" id="PF03170">
    <property type="entry name" value="BcsB"/>
    <property type="match status" value="1"/>
</dbReference>
<comment type="subcellular location">
    <subcellularLocation>
        <location evidence="1">Cell membrane</location>
        <topology evidence="1">Single-pass membrane protein</topology>
    </subcellularLocation>
</comment>
<feature type="compositionally biased region" description="Polar residues" evidence="6">
    <location>
        <begin position="83"/>
        <end position="104"/>
    </location>
</feature>
<evidence type="ECO:0000313" key="8">
    <source>
        <dbReference type="EMBL" id="NEZ63998.1"/>
    </source>
</evidence>